<feature type="transmembrane region" description="Helical" evidence="1">
    <location>
        <begin position="15"/>
        <end position="32"/>
    </location>
</feature>
<dbReference type="EMBL" id="UOEP01000018">
    <property type="protein sequence ID" value="VAW13064.1"/>
    <property type="molecule type" value="Genomic_DNA"/>
</dbReference>
<dbReference type="AlphaFoldDB" id="A0A3B0TX10"/>
<evidence type="ECO:0000313" key="2">
    <source>
        <dbReference type="EMBL" id="VAW13064.1"/>
    </source>
</evidence>
<evidence type="ECO:0000256" key="1">
    <source>
        <dbReference type="SAM" id="Phobius"/>
    </source>
</evidence>
<keyword evidence="1" id="KW-0472">Membrane</keyword>
<sequence>MVIENKKRSIITKRIFYFGSLFVIAAAVLIYFDQFGAALISGGIFALWILFFQFADYQYVEFSDDNGLITFRYYPIAKFGKKQYSTIEFSPKVLHEARFDSGMFGLFSELNLAVKTKRGIAEYPAISLTAVSKSDRKRIEQTLDKILGL</sequence>
<accession>A0A3B0TX10</accession>
<reference evidence="2" key="1">
    <citation type="submission" date="2018-06" db="EMBL/GenBank/DDBJ databases">
        <authorList>
            <person name="Zhirakovskaya E."/>
        </authorList>
    </citation>
    <scope>NUCLEOTIDE SEQUENCE</scope>
</reference>
<gene>
    <name evidence="2" type="ORF">MNBD_BACTEROID01-1785</name>
</gene>
<name>A0A3B0TX10_9ZZZZ</name>
<feature type="transmembrane region" description="Helical" evidence="1">
    <location>
        <begin position="38"/>
        <end position="55"/>
    </location>
</feature>
<proteinExistence type="predicted"/>
<organism evidence="2">
    <name type="scientific">hydrothermal vent metagenome</name>
    <dbReference type="NCBI Taxonomy" id="652676"/>
    <lineage>
        <taxon>unclassified sequences</taxon>
        <taxon>metagenomes</taxon>
        <taxon>ecological metagenomes</taxon>
    </lineage>
</organism>
<evidence type="ECO:0008006" key="3">
    <source>
        <dbReference type="Google" id="ProtNLM"/>
    </source>
</evidence>
<keyword evidence="1" id="KW-0812">Transmembrane</keyword>
<keyword evidence="1" id="KW-1133">Transmembrane helix</keyword>
<protein>
    <recommendedName>
        <fullName evidence="3">DUF304 domain-containing protein</fullName>
    </recommendedName>
</protein>